<evidence type="ECO:0000313" key="2">
    <source>
        <dbReference type="Proteomes" id="UP000789920"/>
    </source>
</evidence>
<gene>
    <name evidence="1" type="ORF">RPERSI_LOCUS5393</name>
</gene>
<comment type="caution">
    <text evidence="1">The sequence shown here is derived from an EMBL/GenBank/DDBJ whole genome shotgun (WGS) entry which is preliminary data.</text>
</comment>
<feature type="non-terminal residue" evidence="1">
    <location>
        <position position="1"/>
    </location>
</feature>
<evidence type="ECO:0000313" key="1">
    <source>
        <dbReference type="EMBL" id="CAG8587282.1"/>
    </source>
</evidence>
<name>A0ACA9MHZ2_9GLOM</name>
<dbReference type="EMBL" id="CAJVQC010008043">
    <property type="protein sequence ID" value="CAG8587282.1"/>
    <property type="molecule type" value="Genomic_DNA"/>
</dbReference>
<keyword evidence="2" id="KW-1185">Reference proteome</keyword>
<proteinExistence type="predicted"/>
<protein>
    <submittedName>
        <fullName evidence="1">1468_t:CDS:1</fullName>
    </submittedName>
</protein>
<organism evidence="1 2">
    <name type="scientific">Racocetra persica</name>
    <dbReference type="NCBI Taxonomy" id="160502"/>
    <lineage>
        <taxon>Eukaryota</taxon>
        <taxon>Fungi</taxon>
        <taxon>Fungi incertae sedis</taxon>
        <taxon>Mucoromycota</taxon>
        <taxon>Glomeromycotina</taxon>
        <taxon>Glomeromycetes</taxon>
        <taxon>Diversisporales</taxon>
        <taxon>Gigasporaceae</taxon>
        <taxon>Racocetra</taxon>
    </lineage>
</organism>
<dbReference type="Proteomes" id="UP000789920">
    <property type="component" value="Unassembled WGS sequence"/>
</dbReference>
<accession>A0ACA9MHZ2</accession>
<reference evidence="1" key="1">
    <citation type="submission" date="2021-06" db="EMBL/GenBank/DDBJ databases">
        <authorList>
            <person name="Kallberg Y."/>
            <person name="Tangrot J."/>
            <person name="Rosling A."/>
        </authorList>
    </citation>
    <scope>NUCLEOTIDE SEQUENCE</scope>
    <source>
        <strain evidence="1">MA461A</strain>
    </source>
</reference>
<sequence>KETFSEETSTAPVRDYLSSIDDDGSNIYKLRKQEFGSLTAISTINRHFQNFHPAEFTKIRQLKSRQLDLYGPNDKYKVDILNNKLLKWVVVDQQSFLLAEMPNLIIF</sequence>